<protein>
    <submittedName>
        <fullName evidence="1">Uncharacterized protein</fullName>
    </submittedName>
</protein>
<name>A0A9P0ETR9_9HYPO</name>
<dbReference type="AlphaFoldDB" id="A0A9P0ETR9"/>
<dbReference type="OrthoDB" id="5146761at2759"/>
<evidence type="ECO:0000313" key="2">
    <source>
        <dbReference type="Proteomes" id="UP000775872"/>
    </source>
</evidence>
<accession>A0A9P0ETR9</accession>
<gene>
    <name evidence="1" type="ORF">CSOL1703_00008248</name>
</gene>
<proteinExistence type="predicted"/>
<dbReference type="Proteomes" id="UP000775872">
    <property type="component" value="Unassembled WGS sequence"/>
</dbReference>
<sequence>MESIDGRIPLCVAIRNGEDDVAISLLQHYPGRSLQPAAPHHEWAESLDRSLLRLGMSPLNDRYLKYCGKFLTQSLVILLLFQVPDVFFFKVSESPAVYIISTLVTEISYLLVRKCYENLSFHATVVGAQAIDAFLDSESQSERLLLELLDRGPISSNSASLDQLWGVAADKGYAEATRRLAALRSAPESDNTRTAVESQLDLYETADIEAKNKVDDRGPARSREAFRKRVPGIQYLIPLDTV</sequence>
<keyword evidence="2" id="KW-1185">Reference proteome</keyword>
<comment type="caution">
    <text evidence="1">The sequence shown here is derived from an EMBL/GenBank/DDBJ whole genome shotgun (WGS) entry which is preliminary data.</text>
</comment>
<organism evidence="1 2">
    <name type="scientific">Clonostachys solani</name>
    <dbReference type="NCBI Taxonomy" id="160281"/>
    <lineage>
        <taxon>Eukaryota</taxon>
        <taxon>Fungi</taxon>
        <taxon>Dikarya</taxon>
        <taxon>Ascomycota</taxon>
        <taxon>Pezizomycotina</taxon>
        <taxon>Sordariomycetes</taxon>
        <taxon>Hypocreomycetidae</taxon>
        <taxon>Hypocreales</taxon>
        <taxon>Bionectriaceae</taxon>
        <taxon>Clonostachys</taxon>
    </lineage>
</organism>
<evidence type="ECO:0000313" key="1">
    <source>
        <dbReference type="EMBL" id="CAH0059213.1"/>
    </source>
</evidence>
<dbReference type="EMBL" id="CABFOC020000091">
    <property type="protein sequence ID" value="CAH0059213.1"/>
    <property type="molecule type" value="Genomic_DNA"/>
</dbReference>
<reference evidence="1" key="1">
    <citation type="submission" date="2021-10" db="EMBL/GenBank/DDBJ databases">
        <authorList>
            <person name="Piombo E."/>
        </authorList>
    </citation>
    <scope>NUCLEOTIDE SEQUENCE</scope>
</reference>